<organism evidence="12 13">
    <name type="scientific">Helobdella robusta</name>
    <name type="common">Californian leech</name>
    <dbReference type="NCBI Taxonomy" id="6412"/>
    <lineage>
        <taxon>Eukaryota</taxon>
        <taxon>Metazoa</taxon>
        <taxon>Spiralia</taxon>
        <taxon>Lophotrochozoa</taxon>
        <taxon>Annelida</taxon>
        <taxon>Clitellata</taxon>
        <taxon>Hirudinea</taxon>
        <taxon>Rhynchobdellida</taxon>
        <taxon>Glossiphoniidae</taxon>
        <taxon>Helobdella</taxon>
    </lineage>
</organism>
<keyword evidence="5" id="KW-0269">Exonuclease</keyword>
<reference evidence="13" key="1">
    <citation type="submission" date="2012-12" db="EMBL/GenBank/DDBJ databases">
        <authorList>
            <person name="Hellsten U."/>
            <person name="Grimwood J."/>
            <person name="Chapman J.A."/>
            <person name="Shapiro H."/>
            <person name="Aerts A."/>
            <person name="Otillar R.P."/>
            <person name="Terry A.Y."/>
            <person name="Boore J.L."/>
            <person name="Simakov O."/>
            <person name="Marletaz F."/>
            <person name="Cho S.-J."/>
            <person name="Edsinger-Gonzales E."/>
            <person name="Havlak P."/>
            <person name="Kuo D.-H."/>
            <person name="Larsson T."/>
            <person name="Lv J."/>
            <person name="Arendt D."/>
            <person name="Savage R."/>
            <person name="Osoegawa K."/>
            <person name="de Jong P."/>
            <person name="Lindberg D.R."/>
            <person name="Seaver E.C."/>
            <person name="Weisblat D.A."/>
            <person name="Putnam N.H."/>
            <person name="Grigoriev I.V."/>
            <person name="Rokhsar D.S."/>
        </authorList>
    </citation>
    <scope>NUCLEOTIDE SEQUENCE</scope>
</reference>
<dbReference type="OrthoDB" id="10250935at2759"/>
<evidence type="ECO:0000256" key="3">
    <source>
        <dbReference type="ARBA" id="ARBA00022723"/>
    </source>
</evidence>
<feature type="domain" description="C3H1-type" evidence="10">
    <location>
        <begin position="114"/>
        <end position="136"/>
    </location>
</feature>
<evidence type="ECO:0000256" key="5">
    <source>
        <dbReference type="ARBA" id="ARBA00022839"/>
    </source>
</evidence>
<dbReference type="SMART" id="SM00479">
    <property type="entry name" value="EXOIII"/>
    <property type="match status" value="1"/>
</dbReference>
<dbReference type="GO" id="GO:0005737">
    <property type="term" value="C:cytoplasm"/>
    <property type="evidence" value="ECO:0000318"/>
    <property type="project" value="GO_Central"/>
</dbReference>
<dbReference type="Gene3D" id="3.30.420.10">
    <property type="entry name" value="Ribonuclease H-like superfamily/Ribonuclease H"/>
    <property type="match status" value="1"/>
</dbReference>
<feature type="region of interest" description="Disordered" evidence="9">
    <location>
        <begin position="425"/>
        <end position="454"/>
    </location>
</feature>
<name>T1FQZ3_HELRO</name>
<accession>T1FQZ3</accession>
<dbReference type="GO" id="GO:0008270">
    <property type="term" value="F:zinc ion binding"/>
    <property type="evidence" value="ECO:0007669"/>
    <property type="project" value="UniProtKB-KW"/>
</dbReference>
<protein>
    <recommendedName>
        <fullName evidence="10">C3H1-type domain-containing protein</fullName>
    </recommendedName>
</protein>
<feature type="region of interest" description="Disordered" evidence="9">
    <location>
        <begin position="725"/>
        <end position="833"/>
    </location>
</feature>
<dbReference type="EMBL" id="AMQM01001456">
    <property type="status" value="NOT_ANNOTATED_CDS"/>
    <property type="molecule type" value="Genomic_DNA"/>
</dbReference>
<dbReference type="GeneID" id="20211240"/>
<evidence type="ECO:0000313" key="11">
    <source>
        <dbReference type="EMBL" id="ESN96700.1"/>
    </source>
</evidence>
<dbReference type="PROSITE" id="PS50103">
    <property type="entry name" value="ZF_C3H1"/>
    <property type="match status" value="2"/>
</dbReference>
<dbReference type="InParanoid" id="T1FQZ3"/>
<reference evidence="11 13" key="2">
    <citation type="journal article" date="2013" name="Nature">
        <title>Insights into bilaterian evolution from three spiralian genomes.</title>
        <authorList>
            <person name="Simakov O."/>
            <person name="Marletaz F."/>
            <person name="Cho S.J."/>
            <person name="Edsinger-Gonzales E."/>
            <person name="Havlak P."/>
            <person name="Hellsten U."/>
            <person name="Kuo D.H."/>
            <person name="Larsson T."/>
            <person name="Lv J."/>
            <person name="Arendt D."/>
            <person name="Savage R."/>
            <person name="Osoegawa K."/>
            <person name="de Jong P."/>
            <person name="Grimwood J."/>
            <person name="Chapman J.A."/>
            <person name="Shapiro H."/>
            <person name="Aerts A."/>
            <person name="Otillar R.P."/>
            <person name="Terry A.Y."/>
            <person name="Boore J.L."/>
            <person name="Grigoriev I.V."/>
            <person name="Lindberg D.R."/>
            <person name="Seaver E.C."/>
            <person name="Weisblat D.A."/>
            <person name="Putnam N.H."/>
            <person name="Rokhsar D.S."/>
        </authorList>
    </citation>
    <scope>NUCLEOTIDE SEQUENCE</scope>
</reference>
<feature type="compositionally biased region" description="Acidic residues" evidence="9">
    <location>
        <begin position="777"/>
        <end position="792"/>
    </location>
</feature>
<evidence type="ECO:0000256" key="8">
    <source>
        <dbReference type="PROSITE-ProRule" id="PRU00723"/>
    </source>
</evidence>
<dbReference type="AlphaFoldDB" id="T1FQZ3"/>
<dbReference type="PANTHER" id="PTHR13058">
    <property type="entry name" value="THREE PRIME REPAIR EXONUCLEASE 1, 2"/>
    <property type="match status" value="1"/>
</dbReference>
<evidence type="ECO:0000256" key="7">
    <source>
        <dbReference type="ARBA" id="ARBA00025769"/>
    </source>
</evidence>
<evidence type="ECO:0000256" key="6">
    <source>
        <dbReference type="ARBA" id="ARBA00022842"/>
    </source>
</evidence>
<dbReference type="Proteomes" id="UP000015101">
    <property type="component" value="Unassembled WGS sequence"/>
</dbReference>
<dbReference type="InterPro" id="IPR013520">
    <property type="entry name" value="Ribonucl_H"/>
</dbReference>
<reference evidence="12" key="3">
    <citation type="submission" date="2015-06" db="UniProtKB">
        <authorList>
            <consortium name="EnsemblMetazoa"/>
        </authorList>
    </citation>
    <scope>IDENTIFICATION</scope>
</reference>
<proteinExistence type="inferred from homology"/>
<dbReference type="EMBL" id="KB097495">
    <property type="protein sequence ID" value="ESN96700.1"/>
    <property type="molecule type" value="Genomic_DNA"/>
</dbReference>
<keyword evidence="4" id="KW-0378">Hydrolase</keyword>
<keyword evidence="13" id="KW-1185">Reference proteome</keyword>
<keyword evidence="8" id="KW-0863">Zinc-finger</keyword>
<keyword evidence="2" id="KW-0540">Nuclease</keyword>
<evidence type="ECO:0000256" key="9">
    <source>
        <dbReference type="SAM" id="MobiDB-lite"/>
    </source>
</evidence>
<keyword evidence="3 8" id="KW-0479">Metal-binding</keyword>
<dbReference type="CTD" id="20211240"/>
<gene>
    <name evidence="12" type="primary">20211240</name>
    <name evidence="11" type="ORF">HELRODRAFT_189337</name>
</gene>
<evidence type="ECO:0000313" key="12">
    <source>
        <dbReference type="EnsemblMetazoa" id="HelroP189337"/>
    </source>
</evidence>
<dbReference type="SUPFAM" id="SSF53098">
    <property type="entry name" value="Ribonuclease H-like"/>
    <property type="match status" value="1"/>
</dbReference>
<dbReference type="GO" id="GO:0006308">
    <property type="term" value="P:DNA catabolic process"/>
    <property type="evidence" value="ECO:0000318"/>
    <property type="project" value="GO_Central"/>
</dbReference>
<dbReference type="InterPro" id="IPR000571">
    <property type="entry name" value="Znf_CCCH"/>
</dbReference>
<dbReference type="EnsemblMetazoa" id="HelroT189337">
    <property type="protein sequence ID" value="HelroP189337"/>
    <property type="gene ID" value="HelroG189337"/>
</dbReference>
<dbReference type="eggNOG" id="KOG4793">
    <property type="taxonomic scope" value="Eukaryota"/>
</dbReference>
<evidence type="ECO:0000256" key="1">
    <source>
        <dbReference type="ARBA" id="ARBA00001946"/>
    </source>
</evidence>
<feature type="zinc finger region" description="C3H1-type" evidence="8">
    <location>
        <begin position="114"/>
        <end position="136"/>
    </location>
</feature>
<comment type="cofactor">
    <cofactor evidence="1">
        <name>Mg(2+)</name>
        <dbReference type="ChEBI" id="CHEBI:18420"/>
    </cofactor>
</comment>
<dbReference type="InterPro" id="IPR040393">
    <property type="entry name" value="TREX1/2"/>
</dbReference>
<dbReference type="HOGENOM" id="CLU_335648_0_0_1"/>
<dbReference type="STRING" id="6412.T1FQZ3"/>
<feature type="compositionally biased region" description="Polar residues" evidence="9">
    <location>
        <begin position="807"/>
        <end position="833"/>
    </location>
</feature>
<dbReference type="KEGG" id="hro:HELRODRAFT_189337"/>
<feature type="domain" description="C3H1-type" evidence="10">
    <location>
        <begin position="354"/>
        <end position="377"/>
    </location>
</feature>
<keyword evidence="6" id="KW-0460">Magnesium</keyword>
<feature type="compositionally biased region" description="Basic and acidic residues" evidence="9">
    <location>
        <begin position="689"/>
        <end position="706"/>
    </location>
</feature>
<evidence type="ECO:0000313" key="13">
    <source>
        <dbReference type="Proteomes" id="UP000015101"/>
    </source>
</evidence>
<feature type="compositionally biased region" description="Polar residues" evidence="9">
    <location>
        <begin position="730"/>
        <end position="759"/>
    </location>
</feature>
<feature type="zinc finger region" description="C3H1-type" evidence="8">
    <location>
        <begin position="354"/>
        <end position="377"/>
    </location>
</feature>
<dbReference type="GO" id="GO:0008296">
    <property type="term" value="F:3'-5'-DNA exonuclease activity"/>
    <property type="evidence" value="ECO:0000318"/>
    <property type="project" value="GO_Central"/>
</dbReference>
<sequence length="850" mass="97317">MISYQDCHWGIDGETDDRNVGIYILHQILKNENGECIIDEKQWEDMYFYVNGRSPPPYSLIPYLNRYPNIFSYKMRKCKYGEVFSIKSNIQLTLCKDHLSKGGCHNDRCMKLHCCKFFLYDVCKFPNSCCYGHDLSSSRNQKVLESYMLVMRPNYFEDTVYDCYGNLYNQFSIYDLRNLLRQEYPRICKFYNGEAGCKYGVDGTNCMALHICMNYIMEQRCSSASCCLNHDLTASQPSFIFSNLGYIIDERNCSFMRQALQDELRSQDVDDVNEIDVYRNNKPQNKTSSLAAIQNLHNINNSSSNLLNNYSTLQHLSLRQQLLMKKIPDLIVCNSYNFEKMGCPYSVSCPHLHLCSHFVIGTCSYGANKCRKSHKLRDSNVVAILKIQNIDVDKFEDDEAILTEIRKTIRKNKYKIKENMSASSSSSLDRISNEEMDNDDHDTTSTGHINGHNGMFNRSQESIKTTNNRNNIASHNVYNTTKYSGQKKAAYITNQKHHNRADSKINTFVFVDLEATGLTQPRITEVSLVAVNRLSMETARQMPVSFESRSSYLPRVVNKLTLCVSPLKTIEQTASDMTGLSNMELSHQKNFDDDLVEMLVRFISRLEPPTCLVAHSGFRFDFPLLQAELKSVKRLGDLPSDLLCIDSLILFRSLDETIRRNAIYSNPSPITVNGHKNEACPNESGNNIKDGRRNQTRENGMEEEHRTDWWHIPDVEDKGKNRTAICAAPTPSSNSEEFIEQPPSTTPMDIHSLTVSTPPRNKKSCKPQQRTDWWGVSEEEDNLSSDLTDDDDAGHPKYEGDDEDEVVTTNGKSNASQSDTSTRQSDNNSNTTRNTYCRLNKLLEWRDAVH</sequence>
<keyword evidence="8" id="KW-0862">Zinc</keyword>
<evidence type="ECO:0000256" key="2">
    <source>
        <dbReference type="ARBA" id="ARBA00022722"/>
    </source>
</evidence>
<dbReference type="FunFam" id="3.30.420.10:FF:000279">
    <property type="entry name" value="Three prime repair exonuclease, putative"/>
    <property type="match status" value="1"/>
</dbReference>
<evidence type="ECO:0000259" key="10">
    <source>
        <dbReference type="PROSITE" id="PS50103"/>
    </source>
</evidence>
<dbReference type="InterPro" id="IPR036397">
    <property type="entry name" value="RNaseH_sf"/>
</dbReference>
<dbReference type="PANTHER" id="PTHR13058:SF19">
    <property type="entry name" value="LD40940P"/>
    <property type="match status" value="1"/>
</dbReference>
<comment type="similarity">
    <text evidence="7">Belongs to the exonuclease superfamily. TREX family.</text>
</comment>
<dbReference type="InterPro" id="IPR012337">
    <property type="entry name" value="RNaseH-like_sf"/>
</dbReference>
<dbReference type="RefSeq" id="XP_009025820.1">
    <property type="nucleotide sequence ID" value="XM_009027572.1"/>
</dbReference>
<feature type="region of interest" description="Disordered" evidence="9">
    <location>
        <begin position="674"/>
        <end position="706"/>
    </location>
</feature>
<evidence type="ECO:0000256" key="4">
    <source>
        <dbReference type="ARBA" id="ARBA00022801"/>
    </source>
</evidence>
<dbReference type="GO" id="GO:0003676">
    <property type="term" value="F:nucleic acid binding"/>
    <property type="evidence" value="ECO:0007669"/>
    <property type="project" value="InterPro"/>
</dbReference>